<reference evidence="8 9" key="1">
    <citation type="submission" date="2018-10" db="EMBL/GenBank/DDBJ databases">
        <title>Genomic Encyclopedia of Archaeal and Bacterial Type Strains, Phase II (KMG-II): from individual species to whole genera.</title>
        <authorList>
            <person name="Goeker M."/>
        </authorList>
    </citation>
    <scope>NUCLEOTIDE SEQUENCE [LARGE SCALE GENOMIC DNA]</scope>
    <source>
        <strain evidence="8 9">DSM 235</strain>
    </source>
</reference>
<dbReference type="Pfam" id="PF00589">
    <property type="entry name" value="Phage_integrase"/>
    <property type="match status" value="1"/>
</dbReference>
<dbReference type="InterPro" id="IPR038488">
    <property type="entry name" value="Integrase_DNA-bd_sf"/>
</dbReference>
<keyword evidence="3 5" id="KW-0238">DNA-binding</keyword>
<dbReference type="Proteomes" id="UP000274556">
    <property type="component" value="Unassembled WGS sequence"/>
</dbReference>
<organism evidence="8 9">
    <name type="scientific">Thiocapsa rosea</name>
    <dbReference type="NCBI Taxonomy" id="69360"/>
    <lineage>
        <taxon>Bacteria</taxon>
        <taxon>Pseudomonadati</taxon>
        <taxon>Pseudomonadota</taxon>
        <taxon>Gammaproteobacteria</taxon>
        <taxon>Chromatiales</taxon>
        <taxon>Chromatiaceae</taxon>
        <taxon>Thiocapsa</taxon>
    </lineage>
</organism>
<dbReference type="PROSITE" id="PS51898">
    <property type="entry name" value="TYR_RECOMBINASE"/>
    <property type="match status" value="1"/>
</dbReference>
<dbReference type="InterPro" id="IPR013762">
    <property type="entry name" value="Integrase-like_cat_sf"/>
</dbReference>
<dbReference type="InterPro" id="IPR044068">
    <property type="entry name" value="CB"/>
</dbReference>
<dbReference type="InterPro" id="IPR002104">
    <property type="entry name" value="Integrase_catalytic"/>
</dbReference>
<evidence type="ECO:0000313" key="8">
    <source>
        <dbReference type="EMBL" id="RKT47018.1"/>
    </source>
</evidence>
<dbReference type="Gene3D" id="1.10.150.130">
    <property type="match status" value="1"/>
</dbReference>
<dbReference type="Gene3D" id="3.30.160.390">
    <property type="entry name" value="Integrase, DNA-binding domain"/>
    <property type="match status" value="1"/>
</dbReference>
<dbReference type="AlphaFoldDB" id="A0A495VGP2"/>
<evidence type="ECO:0000256" key="4">
    <source>
        <dbReference type="ARBA" id="ARBA00023172"/>
    </source>
</evidence>
<dbReference type="InterPro" id="IPR025166">
    <property type="entry name" value="Integrase_DNA_bind_dom"/>
</dbReference>
<dbReference type="InterPro" id="IPR011010">
    <property type="entry name" value="DNA_brk_join_enz"/>
</dbReference>
<dbReference type="GO" id="GO:0003677">
    <property type="term" value="F:DNA binding"/>
    <property type="evidence" value="ECO:0007669"/>
    <property type="project" value="UniProtKB-UniRule"/>
</dbReference>
<dbReference type="InterPro" id="IPR050808">
    <property type="entry name" value="Phage_Integrase"/>
</dbReference>
<evidence type="ECO:0000256" key="3">
    <source>
        <dbReference type="ARBA" id="ARBA00023125"/>
    </source>
</evidence>
<evidence type="ECO:0000259" key="7">
    <source>
        <dbReference type="PROSITE" id="PS51900"/>
    </source>
</evidence>
<dbReference type="PANTHER" id="PTHR30629:SF2">
    <property type="entry name" value="PROPHAGE INTEGRASE INTS-RELATED"/>
    <property type="match status" value="1"/>
</dbReference>
<evidence type="ECO:0000256" key="5">
    <source>
        <dbReference type="PROSITE-ProRule" id="PRU01248"/>
    </source>
</evidence>
<dbReference type="PROSITE" id="PS51900">
    <property type="entry name" value="CB"/>
    <property type="match status" value="1"/>
</dbReference>
<comment type="similarity">
    <text evidence="1">Belongs to the 'phage' integrase family.</text>
</comment>
<name>A0A495VGP2_9GAMM</name>
<feature type="domain" description="Tyr recombinase" evidence="6">
    <location>
        <begin position="216"/>
        <end position="389"/>
    </location>
</feature>
<keyword evidence="4" id="KW-0233">DNA recombination</keyword>
<evidence type="ECO:0000256" key="1">
    <source>
        <dbReference type="ARBA" id="ARBA00008857"/>
    </source>
</evidence>
<dbReference type="RefSeq" id="WP_211335130.1">
    <property type="nucleotide sequence ID" value="NZ_RBXL01000001.1"/>
</dbReference>
<dbReference type="GO" id="GO:0015074">
    <property type="term" value="P:DNA integration"/>
    <property type="evidence" value="ECO:0007669"/>
    <property type="project" value="UniProtKB-KW"/>
</dbReference>
<dbReference type="Pfam" id="PF22022">
    <property type="entry name" value="Phage_int_M"/>
    <property type="match status" value="1"/>
</dbReference>
<dbReference type="InterPro" id="IPR053876">
    <property type="entry name" value="Phage_int_M"/>
</dbReference>
<evidence type="ECO:0000256" key="2">
    <source>
        <dbReference type="ARBA" id="ARBA00022908"/>
    </source>
</evidence>
<sequence>MPKKAKEMSALEVGRLKTPGTHAVGGVAGLLLQVVPTGARSWILRTKVGEKRREIGLGAFPDVTLAQAREKAREARQAIAEGRDPVAEKAAARSALIAARGLETTFDEAARKFIASKSSEWRNPKHAAQWQATLQKYASPFIGSLQVRDVSLGHITKILEPIWTTKTETASRLRGRIESVLDWATVHGYREGENPARWKGHLDKILAKPGNVKKVKHHSALPFREVGTFIADLRKRKGNAARALEVLILTACRSNEVRGATWSEVDLQNKLWTIPDTRMKAKKEHRIPLSDRVIEILKALPRVVGNDLVFPAPRGGVLSDMTLGAVLKRMGRADVTAHGFRSTFRDWAGETTAYPQEVLEHALAHQLKDKAEAAYARGTLFNKRRGLMNDWATYCGTVGAPRGENASPSDLQA</sequence>
<dbReference type="InterPro" id="IPR010998">
    <property type="entry name" value="Integrase_recombinase_N"/>
</dbReference>
<evidence type="ECO:0000259" key="6">
    <source>
        <dbReference type="PROSITE" id="PS51898"/>
    </source>
</evidence>
<protein>
    <submittedName>
        <fullName evidence="8">Integrase</fullName>
    </submittedName>
</protein>
<comment type="caution">
    <text evidence="8">The sequence shown here is derived from an EMBL/GenBank/DDBJ whole genome shotgun (WGS) entry which is preliminary data.</text>
</comment>
<dbReference type="GO" id="GO:0006310">
    <property type="term" value="P:DNA recombination"/>
    <property type="evidence" value="ECO:0007669"/>
    <property type="project" value="UniProtKB-KW"/>
</dbReference>
<accession>A0A495VGP2</accession>
<feature type="domain" description="Core-binding (CB)" evidence="7">
    <location>
        <begin position="104"/>
        <end position="185"/>
    </location>
</feature>
<proteinExistence type="inferred from homology"/>
<dbReference type="CDD" id="cd00801">
    <property type="entry name" value="INT_P4_C"/>
    <property type="match status" value="1"/>
</dbReference>
<dbReference type="SUPFAM" id="SSF56349">
    <property type="entry name" value="DNA breaking-rejoining enzymes"/>
    <property type="match status" value="1"/>
</dbReference>
<dbReference type="PANTHER" id="PTHR30629">
    <property type="entry name" value="PROPHAGE INTEGRASE"/>
    <property type="match status" value="1"/>
</dbReference>
<gene>
    <name evidence="8" type="ORF">BDD21_4567</name>
</gene>
<dbReference type="Gene3D" id="1.10.443.10">
    <property type="entry name" value="Intergrase catalytic core"/>
    <property type="match status" value="1"/>
</dbReference>
<dbReference type="EMBL" id="RBXL01000001">
    <property type="protein sequence ID" value="RKT47018.1"/>
    <property type="molecule type" value="Genomic_DNA"/>
</dbReference>
<evidence type="ECO:0000313" key="9">
    <source>
        <dbReference type="Proteomes" id="UP000274556"/>
    </source>
</evidence>
<keyword evidence="9" id="KW-1185">Reference proteome</keyword>
<keyword evidence="2" id="KW-0229">DNA integration</keyword>
<dbReference type="Pfam" id="PF13356">
    <property type="entry name" value="Arm-DNA-bind_3"/>
    <property type="match status" value="1"/>
</dbReference>